<feature type="non-terminal residue" evidence="2">
    <location>
        <position position="1"/>
    </location>
</feature>
<name>A0A3P6SSF2_CYLGO</name>
<feature type="region of interest" description="Disordered" evidence="1">
    <location>
        <begin position="82"/>
        <end position="101"/>
    </location>
</feature>
<gene>
    <name evidence="2" type="ORF">CGOC_LOCUS7127</name>
</gene>
<accession>A0A3P6SSF2</accession>
<evidence type="ECO:0000256" key="1">
    <source>
        <dbReference type="SAM" id="MobiDB-lite"/>
    </source>
</evidence>
<feature type="compositionally biased region" description="Polar residues" evidence="1">
    <location>
        <begin position="14"/>
        <end position="27"/>
    </location>
</feature>
<feature type="compositionally biased region" description="Basic and acidic residues" evidence="1">
    <location>
        <begin position="48"/>
        <end position="65"/>
    </location>
</feature>
<organism evidence="2 3">
    <name type="scientific">Cylicostephanus goldi</name>
    <name type="common">Nematode worm</name>
    <dbReference type="NCBI Taxonomy" id="71465"/>
    <lineage>
        <taxon>Eukaryota</taxon>
        <taxon>Metazoa</taxon>
        <taxon>Ecdysozoa</taxon>
        <taxon>Nematoda</taxon>
        <taxon>Chromadorea</taxon>
        <taxon>Rhabditida</taxon>
        <taxon>Rhabditina</taxon>
        <taxon>Rhabditomorpha</taxon>
        <taxon>Strongyloidea</taxon>
        <taxon>Strongylidae</taxon>
        <taxon>Cylicostephanus</taxon>
    </lineage>
</organism>
<feature type="region of interest" description="Disordered" evidence="1">
    <location>
        <begin position="1"/>
        <end position="72"/>
    </location>
</feature>
<proteinExistence type="predicted"/>
<evidence type="ECO:0000313" key="2">
    <source>
        <dbReference type="EMBL" id="VDK75387.1"/>
    </source>
</evidence>
<protein>
    <submittedName>
        <fullName evidence="2">Uncharacterized protein</fullName>
    </submittedName>
</protein>
<dbReference type="EMBL" id="UYRV01024358">
    <property type="protein sequence ID" value="VDK75387.1"/>
    <property type="molecule type" value="Genomic_DNA"/>
</dbReference>
<sequence>ASTVHDGAIELGTSAGSYTRTKQSETLDSGIESEHRENVLDSVSTASDGKENEPVPDGKENEPIHIESMNTDSIEKAVDAKEELKSTAPPHDTEHIIKPVEHPRYFNVKELTPEPEVETQPPEAIREVLDQSHDDIFSNGEHEEQDVDVLIRARDLEYRADPNIGTSLHDELFHADVAPSSNSLLNRSWKKPKTSLVVFSA</sequence>
<dbReference type="AlphaFoldDB" id="A0A3P6SSF2"/>
<keyword evidence="3" id="KW-1185">Reference proteome</keyword>
<reference evidence="2 3" key="1">
    <citation type="submission" date="2018-11" db="EMBL/GenBank/DDBJ databases">
        <authorList>
            <consortium name="Pathogen Informatics"/>
        </authorList>
    </citation>
    <scope>NUCLEOTIDE SEQUENCE [LARGE SCALE GENOMIC DNA]</scope>
</reference>
<dbReference type="Proteomes" id="UP000271889">
    <property type="component" value="Unassembled WGS sequence"/>
</dbReference>
<evidence type="ECO:0000313" key="3">
    <source>
        <dbReference type="Proteomes" id="UP000271889"/>
    </source>
</evidence>